<dbReference type="InterPro" id="IPR050251">
    <property type="entry name" value="HpcH-HpaI_aldolase"/>
</dbReference>
<proteinExistence type="inferred from homology"/>
<dbReference type="InterPro" id="IPR005000">
    <property type="entry name" value="Aldolase/citrate-lyase_domain"/>
</dbReference>
<evidence type="ECO:0000313" key="8">
    <source>
        <dbReference type="Proteomes" id="UP000326354"/>
    </source>
</evidence>
<dbReference type="Gene3D" id="3.20.20.60">
    <property type="entry name" value="Phosphoenolpyruvate-binding domains"/>
    <property type="match status" value="1"/>
</dbReference>
<dbReference type="PANTHER" id="PTHR30502">
    <property type="entry name" value="2-KETO-3-DEOXY-L-RHAMNONATE ALDOLASE"/>
    <property type="match status" value="1"/>
</dbReference>
<dbReference type="Gene3D" id="2.120.10.30">
    <property type="entry name" value="TolB, C-terminal domain"/>
    <property type="match status" value="1"/>
</dbReference>
<dbReference type="InterPro" id="IPR011042">
    <property type="entry name" value="6-blade_b-propeller_TolB-like"/>
</dbReference>
<keyword evidence="3" id="KW-0964">Secreted</keyword>
<dbReference type="GO" id="GO:0016832">
    <property type="term" value="F:aldehyde-lyase activity"/>
    <property type="evidence" value="ECO:0007669"/>
    <property type="project" value="TreeGrafter"/>
</dbReference>
<dbReference type="KEGG" id="uam:UABAM_02087"/>
<comment type="subcellular location">
    <subcellularLocation>
        <location evidence="1">Secreted</location>
    </subcellularLocation>
</comment>
<feature type="domain" description="HpcH/HpaI aldolase/citrate lyase" evidence="6">
    <location>
        <begin position="498"/>
        <end position="709"/>
    </location>
</feature>
<gene>
    <name evidence="7" type="ORF">UABAM_02087</name>
</gene>
<organism evidence="7 8">
    <name type="scientific">Uabimicrobium amorphum</name>
    <dbReference type="NCBI Taxonomy" id="2596890"/>
    <lineage>
        <taxon>Bacteria</taxon>
        <taxon>Pseudomonadati</taxon>
        <taxon>Planctomycetota</taxon>
        <taxon>Candidatus Uabimicrobiia</taxon>
        <taxon>Candidatus Uabimicrobiales</taxon>
        <taxon>Candidatus Uabimicrobiaceae</taxon>
        <taxon>Candidatus Uabimicrobium</taxon>
    </lineage>
</organism>
<evidence type="ECO:0000256" key="5">
    <source>
        <dbReference type="ARBA" id="ARBA00023239"/>
    </source>
</evidence>
<protein>
    <recommendedName>
        <fullName evidence="6">HpcH/HpaI aldolase/citrate lyase domain-containing protein</fullName>
    </recommendedName>
</protein>
<dbReference type="InterPro" id="IPR015813">
    <property type="entry name" value="Pyrv/PenolPyrv_kinase-like_dom"/>
</dbReference>
<dbReference type="EMBL" id="AP019860">
    <property type="protein sequence ID" value="BBM83734.1"/>
    <property type="molecule type" value="Genomic_DNA"/>
</dbReference>
<dbReference type="Pfam" id="PF03328">
    <property type="entry name" value="HpcH_HpaI"/>
    <property type="match status" value="1"/>
</dbReference>
<dbReference type="OrthoDB" id="9797664at2"/>
<evidence type="ECO:0000256" key="4">
    <source>
        <dbReference type="ARBA" id="ARBA00022723"/>
    </source>
</evidence>
<reference evidence="7 8" key="1">
    <citation type="submission" date="2019-08" db="EMBL/GenBank/DDBJ databases">
        <title>Complete genome sequence of Candidatus Uab amorphum.</title>
        <authorList>
            <person name="Shiratori T."/>
            <person name="Suzuki S."/>
            <person name="Kakizawa Y."/>
            <person name="Ishida K."/>
        </authorList>
    </citation>
    <scope>NUCLEOTIDE SEQUENCE [LARGE SCALE GENOMIC DNA]</scope>
    <source>
        <strain evidence="7 8">SRT547</strain>
    </source>
</reference>
<dbReference type="SUPFAM" id="SSF63829">
    <property type="entry name" value="Calcium-dependent phosphotriesterase"/>
    <property type="match status" value="1"/>
</dbReference>
<dbReference type="RefSeq" id="WP_151967921.1">
    <property type="nucleotide sequence ID" value="NZ_AP019860.1"/>
</dbReference>
<dbReference type="PANTHER" id="PTHR30502:SF0">
    <property type="entry name" value="PHOSPHOENOLPYRUVATE CARBOXYLASE FAMILY PROTEIN"/>
    <property type="match status" value="1"/>
</dbReference>
<evidence type="ECO:0000256" key="3">
    <source>
        <dbReference type="ARBA" id="ARBA00022525"/>
    </source>
</evidence>
<evidence type="ECO:0000256" key="1">
    <source>
        <dbReference type="ARBA" id="ARBA00004613"/>
    </source>
</evidence>
<evidence type="ECO:0000256" key="2">
    <source>
        <dbReference type="ARBA" id="ARBA00005568"/>
    </source>
</evidence>
<evidence type="ECO:0000259" key="6">
    <source>
        <dbReference type="Pfam" id="PF03328"/>
    </source>
</evidence>
<keyword evidence="5" id="KW-0456">Lyase</keyword>
<dbReference type="GO" id="GO:0005576">
    <property type="term" value="C:extracellular region"/>
    <property type="evidence" value="ECO:0007669"/>
    <property type="project" value="UniProtKB-SubCell"/>
</dbReference>
<dbReference type="GO" id="GO:0046872">
    <property type="term" value="F:metal ion binding"/>
    <property type="evidence" value="ECO:0007669"/>
    <property type="project" value="UniProtKB-KW"/>
</dbReference>
<dbReference type="Pfam" id="PF03022">
    <property type="entry name" value="MRJP"/>
    <property type="match status" value="1"/>
</dbReference>
<sequence>MKKFVLILLFVSCIAQEKVLKEIANSKRQWTGIAVSQGGRIFVNYPRWGEKTPVSVGELQSDGRVVPFPDKNWNGWNRGMSPRDRFVCVQSVYVDDQNFLWILDPANPQFAGVIKNGPKLLKVDLSSNKVIKIYTFDEKVVKPNSYLNDVRVDTLRQYAYMTDSGDGAIIVLNLKTNATRRLLDNHPSTNAEDVVLTIEGKKWLIDGKAPQIHSDGIALSPNREYLYYQALSGKSLYRIRTRVLREEDISREMLYKNVQILGKTGAADGLAFDPHGNLYISSLENNAILRLNPGLKVQYLAQHESICWPDSFAVRNGYLYFTTAQIHLGNNVVNPYRIFRMPIRPKLRSKNEIISFIYYWFSLLDNNADIKKFLPLLSQTSLYMQLPDVQLYSIFDFQRWHSLVSQQIKKATHNIESVKVEIDRDGNYVVKVKLEWQGKTKDNEEMKFQAEQNFVITETGEEYPRILRCVVKERKSTTMSNKVKEKISLLKKPVFGGFVTIADAKVIENMAHGNLLDFFWIEAEHTEMSAKEVQDLVRAAENENAVPIVRIATNNVAHIKKYIGSGAKGIVIPSIKNASDAKRAVDATKYPPVGKRPVGVERGNRYLGNFREYFAEANGVMLTILMIETPEAIENLEQIAQVPGVDLWHMGPFDLSVSMGVPIDSPQLKAAIRKVEIVARKYNIPLGSYAANLKTAIQKTQQGYYFFTIPGDMQLLQQGVRDYFKVD</sequence>
<comment type="similarity">
    <text evidence="2">Belongs to the HpcH/HpaI aldolase family.</text>
</comment>
<name>A0A5S9F3S3_UABAM</name>
<dbReference type="SUPFAM" id="SSF51621">
    <property type="entry name" value="Phosphoenolpyruvate/pyruvate domain"/>
    <property type="match status" value="1"/>
</dbReference>
<dbReference type="Proteomes" id="UP000326354">
    <property type="component" value="Chromosome"/>
</dbReference>
<evidence type="ECO:0000313" key="7">
    <source>
        <dbReference type="EMBL" id="BBM83734.1"/>
    </source>
</evidence>
<keyword evidence="4" id="KW-0479">Metal-binding</keyword>
<dbReference type="GO" id="GO:0005737">
    <property type="term" value="C:cytoplasm"/>
    <property type="evidence" value="ECO:0007669"/>
    <property type="project" value="TreeGrafter"/>
</dbReference>
<dbReference type="InterPro" id="IPR040442">
    <property type="entry name" value="Pyrv_kinase-like_dom_sf"/>
</dbReference>
<keyword evidence="8" id="KW-1185">Reference proteome</keyword>
<dbReference type="AlphaFoldDB" id="A0A5S9F3S3"/>
<dbReference type="InterPro" id="IPR017996">
    <property type="entry name" value="MRJP/yellow-related"/>
</dbReference>
<accession>A0A5S9F3S3</accession>